<accession>A0A382F3C3</accession>
<sequence length="281" mass="33104">MIVFDGDYVLKECLESVYPFATQILIAEGPVRYWQDQGYKTSSDKTNEILDGFPDPEGKITVIHGQFEEKDEECRAYMHYMRDDIDYVWNLDSDEIYKPDDIETIIKLLEEEQYTSVGIRSCSFYGGFDDYIGGFELNKDNFLRIFKVYKGATWKTHRPPTIVVPEGTKTLPKKHLDSDTLWTKHGVQMYHYSYVFPSQVQKKISYYRASVSKNNCHPNYYESIYLPWVRGNRDVEWSWSGVHEFTPQVRGDAFTRKFDGTHPKVIENQIEKFKDRIQNEL</sequence>
<evidence type="ECO:0000259" key="1">
    <source>
        <dbReference type="Pfam" id="PF00535"/>
    </source>
</evidence>
<protein>
    <recommendedName>
        <fullName evidence="1">Glycosyltransferase 2-like domain-containing protein</fullName>
    </recommendedName>
</protein>
<dbReference type="EMBL" id="UINC01047653">
    <property type="protein sequence ID" value="SVB57189.1"/>
    <property type="molecule type" value="Genomic_DNA"/>
</dbReference>
<dbReference type="AlphaFoldDB" id="A0A382F3C3"/>
<feature type="domain" description="Glycosyltransferase 2-like" evidence="1">
    <location>
        <begin position="42"/>
        <end position="129"/>
    </location>
</feature>
<evidence type="ECO:0000313" key="2">
    <source>
        <dbReference type="EMBL" id="SVB57189.1"/>
    </source>
</evidence>
<name>A0A382F3C3_9ZZZZ</name>
<dbReference type="Pfam" id="PF00535">
    <property type="entry name" value="Glycos_transf_2"/>
    <property type="match status" value="1"/>
</dbReference>
<proteinExistence type="predicted"/>
<dbReference type="InterPro" id="IPR029044">
    <property type="entry name" value="Nucleotide-diphossugar_trans"/>
</dbReference>
<reference evidence="2" key="1">
    <citation type="submission" date="2018-05" db="EMBL/GenBank/DDBJ databases">
        <authorList>
            <person name="Lanie J.A."/>
            <person name="Ng W.-L."/>
            <person name="Kazmierczak K.M."/>
            <person name="Andrzejewski T.M."/>
            <person name="Davidsen T.M."/>
            <person name="Wayne K.J."/>
            <person name="Tettelin H."/>
            <person name="Glass J.I."/>
            <person name="Rusch D."/>
            <person name="Podicherti R."/>
            <person name="Tsui H.-C.T."/>
            <person name="Winkler M.E."/>
        </authorList>
    </citation>
    <scope>NUCLEOTIDE SEQUENCE</scope>
</reference>
<organism evidence="2">
    <name type="scientific">marine metagenome</name>
    <dbReference type="NCBI Taxonomy" id="408172"/>
    <lineage>
        <taxon>unclassified sequences</taxon>
        <taxon>metagenomes</taxon>
        <taxon>ecological metagenomes</taxon>
    </lineage>
</organism>
<dbReference type="Gene3D" id="3.90.550.10">
    <property type="entry name" value="Spore Coat Polysaccharide Biosynthesis Protein SpsA, Chain A"/>
    <property type="match status" value="1"/>
</dbReference>
<dbReference type="InterPro" id="IPR001173">
    <property type="entry name" value="Glyco_trans_2-like"/>
</dbReference>
<dbReference type="SUPFAM" id="SSF53448">
    <property type="entry name" value="Nucleotide-diphospho-sugar transferases"/>
    <property type="match status" value="1"/>
</dbReference>
<gene>
    <name evidence="2" type="ORF">METZ01_LOCUS210043</name>
</gene>